<comment type="caution">
    <text evidence="2">The sequence shown here is derived from an EMBL/GenBank/DDBJ whole genome shotgun (WGS) entry which is preliminary data.</text>
</comment>
<organism evidence="2 3">
    <name type="scientific">Phytoactinopolyspora halophila</name>
    <dbReference type="NCBI Taxonomy" id="1981511"/>
    <lineage>
        <taxon>Bacteria</taxon>
        <taxon>Bacillati</taxon>
        <taxon>Actinomycetota</taxon>
        <taxon>Actinomycetes</taxon>
        <taxon>Jiangellales</taxon>
        <taxon>Jiangellaceae</taxon>
        <taxon>Phytoactinopolyspora</taxon>
    </lineage>
</organism>
<sequence length="128" mass="13620">MPVETPGATISGVLAGLATSDMETSIEWLSTVIGQRESARPMAGLADWYLGPAGTIQLIYDRERAGGSMVTLHVPDIAATQRRLAAAGIDLQYDETTSDKVTFGTVLDPDGNSVTFVEQKPGFHPRGE</sequence>
<dbReference type="Proteomes" id="UP000250462">
    <property type="component" value="Unassembled WGS sequence"/>
</dbReference>
<dbReference type="OrthoDB" id="2453533at2"/>
<dbReference type="InterPro" id="IPR037523">
    <property type="entry name" value="VOC_core"/>
</dbReference>
<dbReference type="SUPFAM" id="SSF54593">
    <property type="entry name" value="Glyoxalase/Bleomycin resistance protein/Dihydroxybiphenyl dioxygenase"/>
    <property type="match status" value="1"/>
</dbReference>
<keyword evidence="3" id="KW-1185">Reference proteome</keyword>
<evidence type="ECO:0000313" key="3">
    <source>
        <dbReference type="Proteomes" id="UP000250462"/>
    </source>
</evidence>
<gene>
    <name evidence="2" type="ORF">DPM12_05605</name>
</gene>
<dbReference type="CDD" id="cd06587">
    <property type="entry name" value="VOC"/>
    <property type="match status" value="1"/>
</dbReference>
<evidence type="ECO:0000313" key="2">
    <source>
        <dbReference type="EMBL" id="RAW17482.1"/>
    </source>
</evidence>
<protein>
    <recommendedName>
        <fullName evidence="1">VOC domain-containing protein</fullName>
    </recommendedName>
</protein>
<evidence type="ECO:0000259" key="1">
    <source>
        <dbReference type="PROSITE" id="PS51819"/>
    </source>
</evidence>
<reference evidence="2 3" key="1">
    <citation type="submission" date="2018-06" db="EMBL/GenBank/DDBJ databases">
        <title>Phytoactinopolyspora halophila sp. nov., a novel halophilic actinomycete isolated from a saline soil in China.</title>
        <authorList>
            <person name="Tang S.-K."/>
        </authorList>
    </citation>
    <scope>NUCLEOTIDE SEQUENCE [LARGE SCALE GENOMIC DNA]</scope>
    <source>
        <strain evidence="2 3">YIM 96934</strain>
    </source>
</reference>
<dbReference type="InterPro" id="IPR029068">
    <property type="entry name" value="Glyas_Bleomycin-R_OHBP_Dase"/>
</dbReference>
<proteinExistence type="predicted"/>
<dbReference type="EMBL" id="QMIG01000003">
    <property type="protein sequence ID" value="RAW17482.1"/>
    <property type="molecule type" value="Genomic_DNA"/>
</dbReference>
<dbReference type="Gene3D" id="3.10.180.10">
    <property type="entry name" value="2,3-Dihydroxybiphenyl 1,2-Dioxygenase, domain 1"/>
    <property type="match status" value="1"/>
</dbReference>
<dbReference type="RefSeq" id="WP_112257300.1">
    <property type="nucleotide sequence ID" value="NZ_QMIG01000003.1"/>
</dbReference>
<feature type="domain" description="VOC" evidence="1">
    <location>
        <begin position="9"/>
        <end position="119"/>
    </location>
</feature>
<dbReference type="PROSITE" id="PS51819">
    <property type="entry name" value="VOC"/>
    <property type="match status" value="1"/>
</dbReference>
<dbReference type="AlphaFoldDB" id="A0A329R1X8"/>
<accession>A0A329R1X8</accession>
<name>A0A329R1X8_9ACTN</name>